<organism evidence="2 3">
    <name type="scientific">Ancylostoma duodenale</name>
    <dbReference type="NCBI Taxonomy" id="51022"/>
    <lineage>
        <taxon>Eukaryota</taxon>
        <taxon>Metazoa</taxon>
        <taxon>Ecdysozoa</taxon>
        <taxon>Nematoda</taxon>
        <taxon>Chromadorea</taxon>
        <taxon>Rhabditida</taxon>
        <taxon>Rhabditina</taxon>
        <taxon>Rhabditomorpha</taxon>
        <taxon>Strongyloidea</taxon>
        <taxon>Ancylostomatidae</taxon>
        <taxon>Ancylostomatinae</taxon>
        <taxon>Ancylostoma</taxon>
    </lineage>
</organism>
<evidence type="ECO:0000313" key="3">
    <source>
        <dbReference type="Proteomes" id="UP000054047"/>
    </source>
</evidence>
<dbReference type="InterPro" id="IPR018972">
    <property type="entry name" value="Sas10_C_dom"/>
</dbReference>
<proteinExistence type="predicted"/>
<dbReference type="Proteomes" id="UP000054047">
    <property type="component" value="Unassembled WGS sequence"/>
</dbReference>
<accession>A0A0C2FVW4</accession>
<dbReference type="Pfam" id="PF09368">
    <property type="entry name" value="Sas10"/>
    <property type="match status" value="1"/>
</dbReference>
<keyword evidence="3" id="KW-1185">Reference proteome</keyword>
<dbReference type="OrthoDB" id="1924577at2759"/>
<feature type="domain" description="Sas10 C-terminal" evidence="1">
    <location>
        <begin position="4"/>
        <end position="42"/>
    </location>
</feature>
<dbReference type="AlphaFoldDB" id="A0A0C2FVW4"/>
<evidence type="ECO:0000313" key="2">
    <source>
        <dbReference type="EMBL" id="KIH50814.1"/>
    </source>
</evidence>
<evidence type="ECO:0000259" key="1">
    <source>
        <dbReference type="Pfam" id="PF09368"/>
    </source>
</evidence>
<name>A0A0C2FVW4_9BILA</name>
<reference evidence="2 3" key="1">
    <citation type="submission" date="2013-12" db="EMBL/GenBank/DDBJ databases">
        <title>Draft genome of the parsitic nematode Ancylostoma duodenale.</title>
        <authorList>
            <person name="Mitreva M."/>
        </authorList>
    </citation>
    <scope>NUCLEOTIDE SEQUENCE [LARGE SCALE GENOMIC DNA]</scope>
    <source>
        <strain evidence="2 3">Zhejiang</strain>
    </source>
</reference>
<gene>
    <name evidence="2" type="ORF">ANCDUO_19104</name>
</gene>
<sequence>MFEKTKNRKRYKEAVKKVRSQVGTVRKEMQKYSGESRGIRFNAYQHASDAMDRSFLEACRKI</sequence>
<dbReference type="EMBL" id="KN748553">
    <property type="protein sequence ID" value="KIH50814.1"/>
    <property type="molecule type" value="Genomic_DNA"/>
</dbReference>
<protein>
    <recommendedName>
        <fullName evidence="1">Sas10 C-terminal domain-containing protein</fullName>
    </recommendedName>
</protein>